<keyword evidence="1" id="KW-0963">Cytoplasm</keyword>
<dbReference type="Proteomes" id="UP000023152">
    <property type="component" value="Unassembled WGS sequence"/>
</dbReference>
<dbReference type="PANTHER" id="PTHR42908:SF10">
    <property type="entry name" value="EUKARYOTIC TRANSLATION ELONGATION FACTOR 2"/>
    <property type="match status" value="1"/>
</dbReference>
<dbReference type="GO" id="GO:0043022">
    <property type="term" value="F:ribosome binding"/>
    <property type="evidence" value="ECO:0007669"/>
    <property type="project" value="TreeGrafter"/>
</dbReference>
<proteinExistence type="predicted"/>
<dbReference type="GO" id="GO:0005829">
    <property type="term" value="C:cytosol"/>
    <property type="evidence" value="ECO:0007669"/>
    <property type="project" value="TreeGrafter"/>
</dbReference>
<accession>X6MLZ6</accession>
<evidence type="ECO:0000313" key="5">
    <source>
        <dbReference type="EMBL" id="ETO14681.1"/>
    </source>
</evidence>
<feature type="non-terminal residue" evidence="5">
    <location>
        <position position="1"/>
    </location>
</feature>
<dbReference type="Gene3D" id="3.40.50.300">
    <property type="entry name" value="P-loop containing nucleotide triphosphate hydrolases"/>
    <property type="match status" value="1"/>
</dbReference>
<dbReference type="GO" id="GO:0003746">
    <property type="term" value="F:translation elongation factor activity"/>
    <property type="evidence" value="ECO:0007669"/>
    <property type="project" value="UniProtKB-KW"/>
</dbReference>
<name>X6MLZ6_RETFI</name>
<evidence type="ECO:0000259" key="4">
    <source>
        <dbReference type="Pfam" id="PF00009"/>
    </source>
</evidence>
<dbReference type="InterPro" id="IPR027417">
    <property type="entry name" value="P-loop_NTPase"/>
</dbReference>
<protein>
    <recommendedName>
        <fullName evidence="4">Tr-type G domain-containing protein</fullName>
    </recommendedName>
</protein>
<sequence length="203" mass="23620">TQTCVYVYVYVYIYFFFFLKKKGNVEFWSEATTTLRVSDGVLIVVDCVQGIRMQTETLLRQAISERVRPVLFLNKLDCVFSELHSSLEDCYQICANIIEAVNVICQTYEDQNLGNIEVQKKNGHGKVLPHTERVAFGSGLQGWGFTLRDFSRLYASKFGLPTKKMLNMLWGDHYWDPLAKKWVTQNSGMYTSYFRLMNKKKKM</sequence>
<dbReference type="PANTHER" id="PTHR42908">
    <property type="entry name" value="TRANSLATION ELONGATION FACTOR-RELATED"/>
    <property type="match status" value="1"/>
</dbReference>
<keyword evidence="2" id="KW-0251">Elongation factor</keyword>
<evidence type="ECO:0000313" key="6">
    <source>
        <dbReference type="Proteomes" id="UP000023152"/>
    </source>
</evidence>
<comment type="caution">
    <text evidence="5">The sequence shown here is derived from an EMBL/GenBank/DDBJ whole genome shotgun (WGS) entry which is preliminary data.</text>
</comment>
<evidence type="ECO:0000256" key="3">
    <source>
        <dbReference type="ARBA" id="ARBA00022917"/>
    </source>
</evidence>
<dbReference type="EMBL" id="ASPP01019862">
    <property type="protein sequence ID" value="ETO14681.1"/>
    <property type="molecule type" value="Genomic_DNA"/>
</dbReference>
<dbReference type="GO" id="GO:0003924">
    <property type="term" value="F:GTPase activity"/>
    <property type="evidence" value="ECO:0007669"/>
    <property type="project" value="InterPro"/>
</dbReference>
<organism evidence="5 6">
    <name type="scientific">Reticulomyxa filosa</name>
    <dbReference type="NCBI Taxonomy" id="46433"/>
    <lineage>
        <taxon>Eukaryota</taxon>
        <taxon>Sar</taxon>
        <taxon>Rhizaria</taxon>
        <taxon>Retaria</taxon>
        <taxon>Foraminifera</taxon>
        <taxon>Monothalamids</taxon>
        <taxon>Reticulomyxidae</taxon>
        <taxon>Reticulomyxa</taxon>
    </lineage>
</organism>
<dbReference type="Pfam" id="PF00009">
    <property type="entry name" value="GTP_EFTU"/>
    <property type="match status" value="1"/>
</dbReference>
<dbReference type="GO" id="GO:1990904">
    <property type="term" value="C:ribonucleoprotein complex"/>
    <property type="evidence" value="ECO:0007669"/>
    <property type="project" value="TreeGrafter"/>
</dbReference>
<gene>
    <name evidence="5" type="ORF">RFI_22685</name>
</gene>
<dbReference type="AlphaFoldDB" id="X6MLZ6"/>
<keyword evidence="3" id="KW-0648">Protein biosynthesis</keyword>
<feature type="domain" description="Tr-type G" evidence="4">
    <location>
        <begin position="23"/>
        <end position="146"/>
    </location>
</feature>
<evidence type="ECO:0000256" key="1">
    <source>
        <dbReference type="ARBA" id="ARBA00022490"/>
    </source>
</evidence>
<reference evidence="5 6" key="1">
    <citation type="journal article" date="2013" name="Curr. Biol.">
        <title>The Genome of the Foraminiferan Reticulomyxa filosa.</title>
        <authorList>
            <person name="Glockner G."/>
            <person name="Hulsmann N."/>
            <person name="Schleicher M."/>
            <person name="Noegel A.A."/>
            <person name="Eichinger L."/>
            <person name="Gallinger C."/>
            <person name="Pawlowski J."/>
            <person name="Sierra R."/>
            <person name="Euteneuer U."/>
            <person name="Pillet L."/>
            <person name="Moustafa A."/>
            <person name="Platzer M."/>
            <person name="Groth M."/>
            <person name="Szafranski K."/>
            <person name="Schliwa M."/>
        </authorList>
    </citation>
    <scope>NUCLEOTIDE SEQUENCE [LARGE SCALE GENOMIC DNA]</scope>
</reference>
<dbReference type="GO" id="GO:0005525">
    <property type="term" value="F:GTP binding"/>
    <property type="evidence" value="ECO:0007669"/>
    <property type="project" value="InterPro"/>
</dbReference>
<dbReference type="InterPro" id="IPR000795">
    <property type="entry name" value="T_Tr_GTP-bd_dom"/>
</dbReference>
<evidence type="ECO:0000256" key="2">
    <source>
        <dbReference type="ARBA" id="ARBA00022768"/>
    </source>
</evidence>
<dbReference type="SUPFAM" id="SSF52540">
    <property type="entry name" value="P-loop containing nucleoside triphosphate hydrolases"/>
    <property type="match status" value="1"/>
</dbReference>
<dbReference type="OrthoDB" id="2676526at2759"/>
<keyword evidence="6" id="KW-1185">Reference proteome</keyword>